<evidence type="ECO:0000256" key="1">
    <source>
        <dbReference type="SAM" id="Phobius"/>
    </source>
</evidence>
<dbReference type="Pfam" id="PF11887">
    <property type="entry name" value="Mce4_CUP1"/>
    <property type="match status" value="1"/>
</dbReference>
<organism evidence="4 5">
    <name type="scientific">Mycolicibacterium brumae</name>
    <dbReference type="NCBI Taxonomy" id="85968"/>
    <lineage>
        <taxon>Bacteria</taxon>
        <taxon>Bacillati</taxon>
        <taxon>Actinomycetota</taxon>
        <taxon>Actinomycetes</taxon>
        <taxon>Mycobacteriales</taxon>
        <taxon>Mycobacteriaceae</taxon>
        <taxon>Mycolicibacterium</taxon>
    </lineage>
</organism>
<protein>
    <submittedName>
        <fullName evidence="4">MCE family protein</fullName>
    </submittedName>
</protein>
<dbReference type="Proteomes" id="UP000230551">
    <property type="component" value="Unassembled WGS sequence"/>
</dbReference>
<dbReference type="RefSeq" id="WP_090587042.1">
    <property type="nucleotide sequence ID" value="NZ_CP104302.1"/>
</dbReference>
<dbReference type="EMBL" id="PDCN02000005">
    <property type="protein sequence ID" value="PIB76241.1"/>
    <property type="molecule type" value="Genomic_DNA"/>
</dbReference>
<feature type="domain" description="Mammalian cell entry C-terminal" evidence="3">
    <location>
        <begin position="127"/>
        <end position="319"/>
    </location>
</feature>
<dbReference type="NCBIfam" id="TIGR00996">
    <property type="entry name" value="Mtu_fam_mce"/>
    <property type="match status" value="1"/>
</dbReference>
<keyword evidence="5" id="KW-1185">Reference proteome</keyword>
<dbReference type="InterPro" id="IPR003399">
    <property type="entry name" value="Mce/MlaD"/>
</dbReference>
<reference evidence="4 5" key="1">
    <citation type="journal article" date="2017" name="Infect. Genet. Evol.">
        <title>The new phylogeny of the genus Mycobacterium: The old and the news.</title>
        <authorList>
            <person name="Tortoli E."/>
            <person name="Fedrizzi T."/>
            <person name="Meehan C.J."/>
            <person name="Trovato A."/>
            <person name="Grottola A."/>
            <person name="Giacobazzi E."/>
            <person name="Serpini G.F."/>
            <person name="Tagliazucchi S."/>
            <person name="Fabio A."/>
            <person name="Bettua C."/>
            <person name="Bertorelli R."/>
            <person name="Frascaro F."/>
            <person name="De Sanctis V."/>
            <person name="Pecorari M."/>
            <person name="Jousson O."/>
            <person name="Segata N."/>
            <person name="Cirillo D.M."/>
        </authorList>
    </citation>
    <scope>NUCLEOTIDE SEQUENCE [LARGE SCALE GENOMIC DNA]</scope>
    <source>
        <strain evidence="4 5">CIP1034565</strain>
    </source>
</reference>
<keyword evidence="1" id="KW-1133">Transmembrane helix</keyword>
<feature type="transmembrane region" description="Helical" evidence="1">
    <location>
        <begin position="20"/>
        <end position="43"/>
    </location>
</feature>
<sequence length="349" mass="37477">MTETVTGTARDQRRKPLEEYNMTVMGIIASAVIIVVVAGILLLGQLPIGKTQLHAHFAQAAQLRVGDQVSIAGVEVGEVKSLKLAGDHVDVGFTVRDGVRIGEHATAEIKLTTILGSRYIALTPVGEGLPPGNLIPIENTIVPYDLQNTLADATTTFETLDADRIVESTRVLTESLQGVPAELPQALTNIKSLADVVASRRDQMGQLLRSTDSVTALLREQKSNLGVLVLQGRSLFGDLANRRAALNNLFASITVLVARTEEIVRDEPAITSLVDALHELTDIAARNDATLRDLLQTAPITVRNVANIAGSGNQISLFLPAGIGIDSWMCALSVRAVQFNLTQYFEDCE</sequence>
<dbReference type="AlphaFoldDB" id="A0A2G5PD33"/>
<dbReference type="OrthoDB" id="3456055at2"/>
<evidence type="ECO:0000313" key="4">
    <source>
        <dbReference type="EMBL" id="PIB76241.1"/>
    </source>
</evidence>
<dbReference type="PANTHER" id="PTHR33371:SF18">
    <property type="entry name" value="MCE-FAMILY PROTEIN MCE3C"/>
    <property type="match status" value="1"/>
</dbReference>
<accession>A0A2G5PD33</accession>
<gene>
    <name evidence="4" type="ORF">CQY22_005815</name>
</gene>
<dbReference type="InterPro" id="IPR052336">
    <property type="entry name" value="MlaD_Phospholipid_Transporter"/>
</dbReference>
<name>A0A2G5PD33_9MYCO</name>
<comment type="caution">
    <text evidence="4">The sequence shown here is derived from an EMBL/GenBank/DDBJ whole genome shotgun (WGS) entry which is preliminary data.</text>
</comment>
<proteinExistence type="predicted"/>
<feature type="domain" description="Mce/MlaD" evidence="2">
    <location>
        <begin position="50"/>
        <end position="124"/>
    </location>
</feature>
<dbReference type="InterPro" id="IPR024516">
    <property type="entry name" value="Mce_C"/>
</dbReference>
<evidence type="ECO:0000259" key="2">
    <source>
        <dbReference type="Pfam" id="PF02470"/>
    </source>
</evidence>
<dbReference type="STRING" id="85968.GCA_900073015_01049"/>
<keyword evidence="1" id="KW-0472">Membrane</keyword>
<dbReference type="InterPro" id="IPR005693">
    <property type="entry name" value="Mce"/>
</dbReference>
<dbReference type="PANTHER" id="PTHR33371">
    <property type="entry name" value="INTERMEMBRANE PHOSPHOLIPID TRANSPORT SYSTEM BINDING PROTEIN MLAD-RELATED"/>
    <property type="match status" value="1"/>
</dbReference>
<evidence type="ECO:0000259" key="3">
    <source>
        <dbReference type="Pfam" id="PF11887"/>
    </source>
</evidence>
<dbReference type="GO" id="GO:0005576">
    <property type="term" value="C:extracellular region"/>
    <property type="evidence" value="ECO:0007669"/>
    <property type="project" value="TreeGrafter"/>
</dbReference>
<evidence type="ECO:0000313" key="5">
    <source>
        <dbReference type="Proteomes" id="UP000230551"/>
    </source>
</evidence>
<keyword evidence="1" id="KW-0812">Transmembrane</keyword>
<dbReference type="Pfam" id="PF02470">
    <property type="entry name" value="MlaD"/>
    <property type="match status" value="1"/>
</dbReference>